<dbReference type="NCBIfam" id="NF008528">
    <property type="entry name" value="PRK11463.1-2"/>
    <property type="match status" value="1"/>
</dbReference>
<sequence>MPIFILLFIGLPLIEVYFLIKVGSVIGAVPTIALSILCAILGAWLVRRQGFGVLMRVRESLARDEVPALELLDGALLLVAGLFLLLPGFLTDTLGFLLLIPPLRRWVVRRYVKVIPVRTHGPGAERGPRVIEGHFRRVDKG</sequence>
<dbReference type="GO" id="GO:0016020">
    <property type="term" value="C:membrane"/>
    <property type="evidence" value="ECO:0007669"/>
    <property type="project" value="InterPro"/>
</dbReference>
<proteinExistence type="predicted"/>
<feature type="transmembrane region" description="Helical" evidence="1">
    <location>
        <begin position="68"/>
        <end position="90"/>
    </location>
</feature>
<dbReference type="Pfam" id="PF04186">
    <property type="entry name" value="FxsA"/>
    <property type="match status" value="1"/>
</dbReference>
<dbReference type="EMBL" id="CP020370">
    <property type="protein sequence ID" value="AUB84501.1"/>
    <property type="molecule type" value="Genomic_DNA"/>
</dbReference>
<dbReference type="AlphaFoldDB" id="A0A2K8UHC6"/>
<dbReference type="OrthoDB" id="9792788at2"/>
<dbReference type="PANTHER" id="PTHR35335">
    <property type="entry name" value="UPF0716 PROTEIN FXSA"/>
    <property type="match status" value="1"/>
</dbReference>
<keyword evidence="1" id="KW-0472">Membrane</keyword>
<dbReference type="KEGG" id="tsy:THSYN_28605"/>
<accession>A0A2K8UHC6</accession>
<evidence type="ECO:0000256" key="1">
    <source>
        <dbReference type="SAM" id="Phobius"/>
    </source>
</evidence>
<dbReference type="Proteomes" id="UP000232638">
    <property type="component" value="Chromosome"/>
</dbReference>
<evidence type="ECO:0000313" key="2">
    <source>
        <dbReference type="EMBL" id="AUB84501.1"/>
    </source>
</evidence>
<gene>
    <name evidence="2" type="ORF">THSYN_28605</name>
</gene>
<organism evidence="2 3">
    <name type="scientific">Candidatus Thiodictyon syntrophicum</name>
    <dbReference type="NCBI Taxonomy" id="1166950"/>
    <lineage>
        <taxon>Bacteria</taxon>
        <taxon>Pseudomonadati</taxon>
        <taxon>Pseudomonadota</taxon>
        <taxon>Gammaproteobacteria</taxon>
        <taxon>Chromatiales</taxon>
        <taxon>Chromatiaceae</taxon>
        <taxon>Thiodictyon</taxon>
    </lineage>
</organism>
<dbReference type="RefSeq" id="WP_100922152.1">
    <property type="nucleotide sequence ID" value="NZ_CP020370.1"/>
</dbReference>
<reference evidence="2 3" key="1">
    <citation type="submission" date="2017-03" db="EMBL/GenBank/DDBJ databases">
        <title>Complete genome sequence of Candidatus 'Thiodictyon syntrophicum' sp. nov. strain Cad16T, a photolithoautotroph purple sulfur bacterium isolated from an alpine meromictic lake.</title>
        <authorList>
            <person name="Luedin S.M."/>
            <person name="Pothier J.F."/>
            <person name="Danza F."/>
            <person name="Storelli N."/>
            <person name="Wittwer M."/>
            <person name="Tonolla M."/>
        </authorList>
    </citation>
    <scope>NUCLEOTIDE SEQUENCE [LARGE SCALE GENOMIC DNA]</scope>
    <source>
        <strain evidence="2 3">Cad16T</strain>
    </source>
</reference>
<evidence type="ECO:0000313" key="3">
    <source>
        <dbReference type="Proteomes" id="UP000232638"/>
    </source>
</evidence>
<keyword evidence="3" id="KW-1185">Reference proteome</keyword>
<dbReference type="InterPro" id="IPR007313">
    <property type="entry name" value="FxsA"/>
</dbReference>
<keyword evidence="1" id="KW-0812">Transmembrane</keyword>
<feature type="transmembrane region" description="Helical" evidence="1">
    <location>
        <begin position="28"/>
        <end position="47"/>
    </location>
</feature>
<keyword evidence="1" id="KW-1133">Transmembrane helix</keyword>
<protein>
    <submittedName>
        <fullName evidence="2">Exlusion protein FxsA</fullName>
    </submittedName>
</protein>
<dbReference type="PANTHER" id="PTHR35335:SF1">
    <property type="entry name" value="UPF0716 PROTEIN FXSA"/>
    <property type="match status" value="1"/>
</dbReference>
<name>A0A2K8UHC6_9GAMM</name>